<dbReference type="InterPro" id="IPR011990">
    <property type="entry name" value="TPR-like_helical_dom_sf"/>
</dbReference>
<accession>A0A6N7QPV2</accession>
<gene>
    <name evidence="2" type="ORF">GH984_03290</name>
</gene>
<dbReference type="Proteomes" id="UP000433788">
    <property type="component" value="Unassembled WGS sequence"/>
</dbReference>
<dbReference type="InterPro" id="IPR006597">
    <property type="entry name" value="Sel1-like"/>
</dbReference>
<evidence type="ECO:0000256" key="1">
    <source>
        <dbReference type="SAM" id="SignalP"/>
    </source>
</evidence>
<dbReference type="AlphaFoldDB" id="A0A6N7QPV2"/>
<organism evidence="2 3">
    <name type="scientific">Spiribacter salilacus</name>
    <dbReference type="NCBI Taxonomy" id="2664894"/>
    <lineage>
        <taxon>Bacteria</taxon>
        <taxon>Pseudomonadati</taxon>
        <taxon>Pseudomonadota</taxon>
        <taxon>Gammaproteobacteria</taxon>
        <taxon>Chromatiales</taxon>
        <taxon>Ectothiorhodospiraceae</taxon>
        <taxon>Spiribacter</taxon>
    </lineage>
</organism>
<evidence type="ECO:0000313" key="3">
    <source>
        <dbReference type="Proteomes" id="UP000433788"/>
    </source>
</evidence>
<dbReference type="PANTHER" id="PTHR11102">
    <property type="entry name" value="SEL-1-LIKE PROTEIN"/>
    <property type="match status" value="1"/>
</dbReference>
<dbReference type="RefSeq" id="WP_153718795.1">
    <property type="nucleotide sequence ID" value="NZ_WJPP01000002.1"/>
</dbReference>
<feature type="signal peptide" evidence="1">
    <location>
        <begin position="1"/>
        <end position="21"/>
    </location>
</feature>
<protein>
    <submittedName>
        <fullName evidence="2">Sel1 repeat family protein</fullName>
    </submittedName>
</protein>
<keyword evidence="3" id="KW-1185">Reference proteome</keyword>
<keyword evidence="1" id="KW-0732">Signal</keyword>
<name>A0A6N7QPV2_9GAMM</name>
<comment type="caution">
    <text evidence="2">The sequence shown here is derived from an EMBL/GenBank/DDBJ whole genome shotgun (WGS) entry which is preliminary data.</text>
</comment>
<feature type="chain" id="PRO_5027121372" evidence="1">
    <location>
        <begin position="22"/>
        <end position="201"/>
    </location>
</feature>
<dbReference type="PANTHER" id="PTHR11102:SF160">
    <property type="entry name" value="ERAD-ASSOCIATED E3 UBIQUITIN-PROTEIN LIGASE COMPONENT HRD3"/>
    <property type="match status" value="1"/>
</dbReference>
<dbReference type="Gene3D" id="1.25.40.10">
    <property type="entry name" value="Tetratricopeptide repeat domain"/>
    <property type="match status" value="1"/>
</dbReference>
<dbReference type="SUPFAM" id="SSF81901">
    <property type="entry name" value="HCP-like"/>
    <property type="match status" value="1"/>
</dbReference>
<dbReference type="Pfam" id="PF08238">
    <property type="entry name" value="Sel1"/>
    <property type="match status" value="3"/>
</dbReference>
<reference evidence="2 3" key="1">
    <citation type="submission" date="2019-11" db="EMBL/GenBank/DDBJ databases">
        <authorList>
            <person name="Zhang X.Y."/>
        </authorList>
    </citation>
    <scope>NUCLEOTIDE SEQUENCE [LARGE SCALE GENOMIC DNA]</scope>
    <source>
        <strain evidence="2 3">C176</strain>
    </source>
</reference>
<evidence type="ECO:0000313" key="2">
    <source>
        <dbReference type="EMBL" id="MRH77720.1"/>
    </source>
</evidence>
<dbReference type="EMBL" id="WJPP01000002">
    <property type="protein sequence ID" value="MRH77720.1"/>
    <property type="molecule type" value="Genomic_DNA"/>
</dbReference>
<proteinExistence type="predicted"/>
<dbReference type="InterPro" id="IPR050767">
    <property type="entry name" value="Sel1_AlgK"/>
</dbReference>
<dbReference type="SMART" id="SM00671">
    <property type="entry name" value="SEL1"/>
    <property type="match status" value="3"/>
</dbReference>
<sequence length="201" mass="22347">MKRIIRAVVMALLLAPGMLWANDLTQQFKAGVEAYKIRDYETAYEIFLPFAEGGLDIAQYNLGLMYSHGQGVAQDYAEAARWYRLAAEQGDVDAQLNLGVLYVQGQGVAQDYAEAVRWYRLAAEQGNAKAQYNLGRMYGLGNGVIQDYSTAHMWFNIAASNGNSDAVHNRDVIADRMTPEAIADAQSRARICIESDYQDCD</sequence>